<evidence type="ECO:0000256" key="4">
    <source>
        <dbReference type="ARBA" id="ARBA00022777"/>
    </source>
</evidence>
<dbReference type="EMBL" id="BJUD01000002">
    <property type="protein sequence ID" value="GEK27830.1"/>
    <property type="molecule type" value="Genomic_DNA"/>
</dbReference>
<comment type="caution">
    <text evidence="8">The sequence shown here is derived from an EMBL/GenBank/DDBJ whole genome shotgun (WGS) entry which is preliminary data.</text>
</comment>
<dbReference type="STRING" id="348151.IV55_GL001631"/>
<dbReference type="InterPro" id="IPR029056">
    <property type="entry name" value="Ribokinase-like"/>
</dbReference>
<dbReference type="InterPro" id="IPR004625">
    <property type="entry name" value="PyrdxlKinase"/>
</dbReference>
<gene>
    <name evidence="7" type="primary">pdxK</name>
    <name evidence="8" type="ORF">IV55_GL001631</name>
    <name evidence="7" type="ORF">LSI01_01410</name>
</gene>
<evidence type="ECO:0000313" key="9">
    <source>
        <dbReference type="Proteomes" id="UP000051139"/>
    </source>
</evidence>
<dbReference type="GO" id="GO:0008478">
    <property type="term" value="F:pyridoxal kinase activity"/>
    <property type="evidence" value="ECO:0007669"/>
    <property type="project" value="UniProtKB-EC"/>
</dbReference>
<accession>A0A0R2L8T8</accession>
<keyword evidence="2" id="KW-0808">Transferase</keyword>
<dbReference type="OrthoDB" id="9800808at2"/>
<keyword evidence="3" id="KW-0547">Nucleotide-binding</keyword>
<dbReference type="GO" id="GO:0005829">
    <property type="term" value="C:cytosol"/>
    <property type="evidence" value="ECO:0007669"/>
    <property type="project" value="TreeGrafter"/>
</dbReference>
<evidence type="ECO:0000256" key="3">
    <source>
        <dbReference type="ARBA" id="ARBA00022741"/>
    </source>
</evidence>
<evidence type="ECO:0000313" key="10">
    <source>
        <dbReference type="Proteomes" id="UP000321429"/>
    </source>
</evidence>
<dbReference type="PANTHER" id="PTHR10534">
    <property type="entry name" value="PYRIDOXAL KINASE"/>
    <property type="match status" value="1"/>
</dbReference>
<dbReference type="RefSeq" id="WP_057810100.1">
    <property type="nucleotide sequence ID" value="NZ_BJUD01000002.1"/>
</dbReference>
<feature type="domain" description="Pyridoxamine kinase/Phosphomethylpyrimidine kinase" evidence="6">
    <location>
        <begin position="75"/>
        <end position="255"/>
    </location>
</feature>
<keyword evidence="4 8" id="KW-0418">Kinase</keyword>
<dbReference type="Proteomes" id="UP000051139">
    <property type="component" value="Unassembled WGS sequence"/>
</dbReference>
<reference evidence="8 9" key="1">
    <citation type="journal article" date="2015" name="Genome Announc.">
        <title>Expanding the biotechnology potential of lactobacilli through comparative genomics of 213 strains and associated genera.</title>
        <authorList>
            <person name="Sun Z."/>
            <person name="Harris H.M."/>
            <person name="McCann A."/>
            <person name="Guo C."/>
            <person name="Argimon S."/>
            <person name="Zhang W."/>
            <person name="Yang X."/>
            <person name="Jeffery I.B."/>
            <person name="Cooney J.C."/>
            <person name="Kagawa T.F."/>
            <person name="Liu W."/>
            <person name="Song Y."/>
            <person name="Salvetti E."/>
            <person name="Wrobel A."/>
            <person name="Rasinkangas P."/>
            <person name="Parkhill J."/>
            <person name="Rea M.C."/>
            <person name="O'Sullivan O."/>
            <person name="Ritari J."/>
            <person name="Douillard F.P."/>
            <person name="Paul Ross R."/>
            <person name="Yang R."/>
            <person name="Briner A.E."/>
            <person name="Felis G.E."/>
            <person name="de Vos W.M."/>
            <person name="Barrangou R."/>
            <person name="Klaenhammer T.R."/>
            <person name="Caufield P.W."/>
            <person name="Cui Y."/>
            <person name="Zhang H."/>
            <person name="O'Toole P.W."/>
        </authorList>
    </citation>
    <scope>NUCLEOTIDE SEQUENCE [LARGE SCALE GENOMIC DNA]</scope>
    <source>
        <strain evidence="8 9">DSM 22696</strain>
    </source>
</reference>
<sequence length="275" mass="30402">MKSSLIIEDLTSWGQMSMTSALTITQSYGIYTATLPVQIFSTQTEGFGVPKRLSSLSWLEETTAHWKSNGITSFDSALIGYLGENKFVRFVDDLINAGNCDFLIVDPVMGDRGKLYPGLDDEYIKRITLLASKADLITPNVTELGMLINQSLTSNTEYAEIQKGLMLCQKQFRHCQVVVTGVSRNGETGCMWLENGNFKLAMTNKVEGHFYGTGDLFSAITNALIVQHASWSLQSVFSTAVKLVSIAIQQTVDANVDYKNGLILRDAIKEMLLIK</sequence>
<name>A0A0R2L8T8_9LACO</name>
<keyword evidence="9" id="KW-1185">Reference proteome</keyword>
<dbReference type="GO" id="GO:0005524">
    <property type="term" value="F:ATP binding"/>
    <property type="evidence" value="ECO:0007669"/>
    <property type="project" value="UniProtKB-KW"/>
</dbReference>
<evidence type="ECO:0000313" key="7">
    <source>
        <dbReference type="EMBL" id="GEK27830.1"/>
    </source>
</evidence>
<reference evidence="7 10" key="2">
    <citation type="submission" date="2019-07" db="EMBL/GenBank/DDBJ databases">
        <title>Whole genome shotgun sequence of Lactobacillus siliginis NBRC 101315.</title>
        <authorList>
            <person name="Hosoyama A."/>
            <person name="Uohara A."/>
            <person name="Ohji S."/>
            <person name="Ichikawa N."/>
        </authorList>
    </citation>
    <scope>NUCLEOTIDE SEQUENCE [LARGE SCALE GENOMIC DNA]</scope>
    <source>
        <strain evidence="7 10">NBRC 101315</strain>
    </source>
</reference>
<dbReference type="GO" id="GO:0009443">
    <property type="term" value="P:pyridoxal 5'-phosphate salvage"/>
    <property type="evidence" value="ECO:0007669"/>
    <property type="project" value="InterPro"/>
</dbReference>
<keyword evidence="5" id="KW-0067">ATP-binding</keyword>
<dbReference type="Proteomes" id="UP000321429">
    <property type="component" value="Unassembled WGS sequence"/>
</dbReference>
<dbReference type="EC" id="2.7.1.35" evidence="1"/>
<organism evidence="8 9">
    <name type="scientific">Furfurilactobacillus siliginis</name>
    <dbReference type="NCBI Taxonomy" id="348151"/>
    <lineage>
        <taxon>Bacteria</taxon>
        <taxon>Bacillati</taxon>
        <taxon>Bacillota</taxon>
        <taxon>Bacilli</taxon>
        <taxon>Lactobacillales</taxon>
        <taxon>Lactobacillaceae</taxon>
        <taxon>Furfurilactobacillus</taxon>
    </lineage>
</organism>
<dbReference type="EMBL" id="JQCB01000005">
    <property type="protein sequence ID" value="KRN96245.1"/>
    <property type="molecule type" value="Genomic_DNA"/>
</dbReference>
<dbReference type="InterPro" id="IPR013749">
    <property type="entry name" value="PM/HMP-P_kinase-1"/>
</dbReference>
<dbReference type="PATRIC" id="fig|348151.3.peg.1678"/>
<proteinExistence type="predicted"/>
<dbReference type="AlphaFoldDB" id="A0A0R2L8T8"/>
<evidence type="ECO:0000256" key="5">
    <source>
        <dbReference type="ARBA" id="ARBA00022840"/>
    </source>
</evidence>
<dbReference type="SUPFAM" id="SSF53613">
    <property type="entry name" value="Ribokinase-like"/>
    <property type="match status" value="1"/>
</dbReference>
<dbReference type="PANTHER" id="PTHR10534:SF2">
    <property type="entry name" value="PYRIDOXAL KINASE"/>
    <property type="match status" value="1"/>
</dbReference>
<evidence type="ECO:0000256" key="1">
    <source>
        <dbReference type="ARBA" id="ARBA00012104"/>
    </source>
</evidence>
<evidence type="ECO:0000256" key="2">
    <source>
        <dbReference type="ARBA" id="ARBA00022679"/>
    </source>
</evidence>
<dbReference type="Pfam" id="PF08543">
    <property type="entry name" value="Phos_pyr_kin"/>
    <property type="match status" value="1"/>
</dbReference>
<evidence type="ECO:0000259" key="6">
    <source>
        <dbReference type="Pfam" id="PF08543"/>
    </source>
</evidence>
<protein>
    <recommendedName>
        <fullName evidence="1">pyridoxal kinase</fullName>
        <ecNumber evidence="1">2.7.1.35</ecNumber>
    </recommendedName>
</protein>
<evidence type="ECO:0000313" key="8">
    <source>
        <dbReference type="EMBL" id="KRN96245.1"/>
    </source>
</evidence>
<dbReference type="Gene3D" id="3.40.1190.20">
    <property type="match status" value="1"/>
</dbReference>